<protein>
    <submittedName>
        <fullName evidence="3">Uncharacterized protein</fullName>
    </submittedName>
</protein>
<dbReference type="EMBL" id="CP036267">
    <property type="protein sequence ID" value="QDT30956.1"/>
    <property type="molecule type" value="Genomic_DNA"/>
</dbReference>
<feature type="coiled-coil region" evidence="1">
    <location>
        <begin position="58"/>
        <end position="92"/>
    </location>
</feature>
<evidence type="ECO:0000313" key="2">
    <source>
        <dbReference type="EMBL" id="QDT30911.1"/>
    </source>
</evidence>
<proteinExistence type="predicted"/>
<keyword evidence="1" id="KW-0175">Coiled coil</keyword>
<dbReference type="Proteomes" id="UP000315724">
    <property type="component" value="Chromosome"/>
</dbReference>
<reference evidence="3 4" key="1">
    <citation type="submission" date="2019-02" db="EMBL/GenBank/DDBJ databases">
        <title>Deep-cultivation of Planctomycetes and their phenomic and genomic characterization uncovers novel biology.</title>
        <authorList>
            <person name="Wiegand S."/>
            <person name="Jogler M."/>
            <person name="Boedeker C."/>
            <person name="Pinto D."/>
            <person name="Vollmers J."/>
            <person name="Rivas-Marin E."/>
            <person name="Kohn T."/>
            <person name="Peeters S.H."/>
            <person name="Heuer A."/>
            <person name="Rast P."/>
            <person name="Oberbeckmann S."/>
            <person name="Bunk B."/>
            <person name="Jeske O."/>
            <person name="Meyerdierks A."/>
            <person name="Storesund J.E."/>
            <person name="Kallscheuer N."/>
            <person name="Luecker S."/>
            <person name="Lage O.M."/>
            <person name="Pohl T."/>
            <person name="Merkel B.J."/>
            <person name="Hornburger P."/>
            <person name="Mueller R.-W."/>
            <person name="Bruemmer F."/>
            <person name="Labrenz M."/>
            <person name="Spormann A.M."/>
            <person name="Op den Camp H."/>
            <person name="Overmann J."/>
            <person name="Amann R."/>
            <person name="Jetten M.S.M."/>
            <person name="Mascher T."/>
            <person name="Medema M.H."/>
            <person name="Devos D.P."/>
            <person name="Kaster A.-K."/>
            <person name="Ovreas L."/>
            <person name="Rohde M."/>
            <person name="Galperin M.Y."/>
            <person name="Jogler C."/>
        </authorList>
    </citation>
    <scope>NUCLEOTIDE SEQUENCE [LARGE SCALE GENOMIC DNA]</scope>
    <source>
        <strain evidence="3 4">Mal48</strain>
    </source>
</reference>
<organism evidence="3 4">
    <name type="scientific">Thalassoglobus polymorphus</name>
    <dbReference type="NCBI Taxonomy" id="2527994"/>
    <lineage>
        <taxon>Bacteria</taxon>
        <taxon>Pseudomonadati</taxon>
        <taxon>Planctomycetota</taxon>
        <taxon>Planctomycetia</taxon>
        <taxon>Planctomycetales</taxon>
        <taxon>Planctomycetaceae</taxon>
        <taxon>Thalassoglobus</taxon>
    </lineage>
</organism>
<keyword evidence="4" id="KW-1185">Reference proteome</keyword>
<evidence type="ECO:0000256" key="1">
    <source>
        <dbReference type="SAM" id="Coils"/>
    </source>
</evidence>
<gene>
    <name evidence="2" type="ORF">Mal48_01400</name>
    <name evidence="3" type="ORF">Mal48_01850</name>
</gene>
<dbReference type="KEGG" id="tpol:Mal48_01850"/>
<dbReference type="KEGG" id="tpol:Mal48_01400"/>
<sequence>MAAGNVDKFTGSIKRAIRLFRSMAAERGKVRELESLVSLYSRELGKMSVRYAESASRGDLLKMQVGELKEKLQAAERRKNELSSRNADLTMQLQSEKAMRMTANNRHLKSEEERQVQGELLADYRDQLEQANKTLAMFSEMSFRELLGWFFASR</sequence>
<evidence type="ECO:0000313" key="4">
    <source>
        <dbReference type="Proteomes" id="UP000315724"/>
    </source>
</evidence>
<name>A0A517QH39_9PLAN</name>
<accession>A0A517QH39</accession>
<dbReference type="EMBL" id="CP036267">
    <property type="protein sequence ID" value="QDT30911.1"/>
    <property type="molecule type" value="Genomic_DNA"/>
</dbReference>
<evidence type="ECO:0000313" key="3">
    <source>
        <dbReference type="EMBL" id="QDT30956.1"/>
    </source>
</evidence>
<dbReference type="AlphaFoldDB" id="A0A517QH39"/>